<evidence type="ECO:0000259" key="1">
    <source>
        <dbReference type="Pfam" id="PF00534"/>
    </source>
</evidence>
<dbReference type="InterPro" id="IPR028098">
    <property type="entry name" value="Glyco_trans_4-like_N"/>
</dbReference>
<dbReference type="InterPro" id="IPR001296">
    <property type="entry name" value="Glyco_trans_1"/>
</dbReference>
<dbReference type="Pfam" id="PF00534">
    <property type="entry name" value="Glycos_transf_1"/>
    <property type="match status" value="1"/>
</dbReference>
<name>A0A2T3HQT6_9SPHI</name>
<dbReference type="OrthoDB" id="9787111at2"/>
<keyword evidence="3" id="KW-0808">Transferase</keyword>
<keyword evidence="4" id="KW-1185">Reference proteome</keyword>
<dbReference type="PANTHER" id="PTHR45947">
    <property type="entry name" value="SULFOQUINOVOSYL TRANSFERASE SQD2"/>
    <property type="match status" value="1"/>
</dbReference>
<evidence type="ECO:0000259" key="2">
    <source>
        <dbReference type="Pfam" id="PF13439"/>
    </source>
</evidence>
<organism evidence="3 4">
    <name type="scientific">Pedobacter yulinensis</name>
    <dbReference type="NCBI Taxonomy" id="2126353"/>
    <lineage>
        <taxon>Bacteria</taxon>
        <taxon>Pseudomonadati</taxon>
        <taxon>Bacteroidota</taxon>
        <taxon>Sphingobacteriia</taxon>
        <taxon>Sphingobacteriales</taxon>
        <taxon>Sphingobacteriaceae</taxon>
        <taxon>Pedobacter</taxon>
    </lineage>
</organism>
<sequence length="372" mass="42223">MKKVIILYKSMPQYRVEFFNLLGVELNKHGIEMKLIYGSIDSKGKNDSRDLDSGTFRPNKFIKVGKTQLIWQPAMREVKEADLVIVEQASKLLINYLLLFRRLIGGAKFAFWGHGLNMQDYEGSLLNRFKRLYSNYTDHWFAYTPKVKERLIASGYPSQNITVVSNAIDTQSLVKTYQKISDKETTDLRSSLGVMPGETVFIYCGALYKEKRLDFLISVGDSLARDGYKFKLLIVGGGPQEDEVKKAAETRDWLICTGPKFGKDKVGYFKIADLFLMPGAIGLAILDAFALETPMITTSYEFHGPEFEYLKDEMNGMITDNNLTDYISCIKKLLDAPSQVERLKDGCRESRSLYTVEQMVQNFAEGVVKALS</sequence>
<reference evidence="3 4" key="1">
    <citation type="submission" date="2018-03" db="EMBL/GenBank/DDBJ databases">
        <authorList>
            <person name="Keele B.F."/>
        </authorList>
    </citation>
    <scope>NUCLEOTIDE SEQUENCE [LARGE SCALE GENOMIC DNA]</scope>
    <source>
        <strain evidence="3 4">YL28-9</strain>
    </source>
</reference>
<comment type="caution">
    <text evidence="3">The sequence shown here is derived from an EMBL/GenBank/DDBJ whole genome shotgun (WGS) entry which is preliminary data.</text>
</comment>
<evidence type="ECO:0000313" key="4">
    <source>
        <dbReference type="Proteomes" id="UP000240912"/>
    </source>
</evidence>
<feature type="domain" description="Glycosyl transferase family 1" evidence="1">
    <location>
        <begin position="188"/>
        <end position="345"/>
    </location>
</feature>
<dbReference type="GO" id="GO:0016757">
    <property type="term" value="F:glycosyltransferase activity"/>
    <property type="evidence" value="ECO:0007669"/>
    <property type="project" value="InterPro"/>
</dbReference>
<evidence type="ECO:0000313" key="3">
    <source>
        <dbReference type="EMBL" id="PST84761.1"/>
    </source>
</evidence>
<proteinExistence type="predicted"/>
<dbReference type="PANTHER" id="PTHR45947:SF3">
    <property type="entry name" value="SULFOQUINOVOSYL TRANSFERASE SQD2"/>
    <property type="match status" value="1"/>
</dbReference>
<accession>A0A2T3HQT6</accession>
<dbReference type="InterPro" id="IPR050194">
    <property type="entry name" value="Glycosyltransferase_grp1"/>
</dbReference>
<dbReference type="EMBL" id="PYLS01000001">
    <property type="protein sequence ID" value="PST84761.1"/>
    <property type="molecule type" value="Genomic_DNA"/>
</dbReference>
<dbReference type="Proteomes" id="UP000240912">
    <property type="component" value="Unassembled WGS sequence"/>
</dbReference>
<feature type="domain" description="Glycosyltransferase subfamily 4-like N-terminal" evidence="2">
    <location>
        <begin position="23"/>
        <end position="171"/>
    </location>
</feature>
<dbReference type="Pfam" id="PF13439">
    <property type="entry name" value="Glyco_transf_4"/>
    <property type="match status" value="1"/>
</dbReference>
<dbReference type="RefSeq" id="WP_107212845.1">
    <property type="nucleotide sequence ID" value="NZ_KZ686268.1"/>
</dbReference>
<gene>
    <name evidence="3" type="ORF">C7T94_01140</name>
</gene>
<dbReference type="CDD" id="cd03801">
    <property type="entry name" value="GT4_PimA-like"/>
    <property type="match status" value="1"/>
</dbReference>
<dbReference type="SUPFAM" id="SSF53756">
    <property type="entry name" value="UDP-Glycosyltransferase/glycogen phosphorylase"/>
    <property type="match status" value="1"/>
</dbReference>
<dbReference type="AlphaFoldDB" id="A0A2T3HQT6"/>
<protein>
    <submittedName>
        <fullName evidence="3">Group 1 glycosyl transferase</fullName>
    </submittedName>
</protein>
<dbReference type="Gene3D" id="3.40.50.2000">
    <property type="entry name" value="Glycogen Phosphorylase B"/>
    <property type="match status" value="2"/>
</dbReference>